<comment type="caution">
    <text evidence="1">The sequence shown here is derived from an EMBL/GenBank/DDBJ whole genome shotgun (WGS) entry which is preliminary data.</text>
</comment>
<dbReference type="SUPFAM" id="SSF52058">
    <property type="entry name" value="L domain-like"/>
    <property type="match status" value="1"/>
</dbReference>
<dbReference type="Gene3D" id="3.80.10.10">
    <property type="entry name" value="Ribonuclease Inhibitor"/>
    <property type="match status" value="1"/>
</dbReference>
<accession>A0A9Q1GS20</accession>
<name>A0A9Q1GS20_9CARY</name>
<reference evidence="1" key="1">
    <citation type="submission" date="2022-04" db="EMBL/GenBank/DDBJ databases">
        <title>Carnegiea gigantea Genome sequencing and assembly v2.</title>
        <authorList>
            <person name="Copetti D."/>
            <person name="Sanderson M.J."/>
            <person name="Burquez A."/>
            <person name="Wojciechowski M.F."/>
        </authorList>
    </citation>
    <scope>NUCLEOTIDE SEQUENCE</scope>
    <source>
        <strain evidence="1">SGP5-SGP5p</strain>
        <tissue evidence="1">Aerial part</tissue>
    </source>
</reference>
<dbReference type="Proteomes" id="UP001153076">
    <property type="component" value="Unassembled WGS sequence"/>
</dbReference>
<gene>
    <name evidence="1" type="ORF">Cgig2_004357</name>
</gene>
<evidence type="ECO:0000313" key="2">
    <source>
        <dbReference type="Proteomes" id="UP001153076"/>
    </source>
</evidence>
<proteinExistence type="predicted"/>
<dbReference type="OrthoDB" id="676979at2759"/>
<dbReference type="InterPro" id="IPR032675">
    <property type="entry name" value="LRR_dom_sf"/>
</dbReference>
<dbReference type="EMBL" id="JAKOGI010001442">
    <property type="protein sequence ID" value="KAJ8425605.1"/>
    <property type="molecule type" value="Genomic_DNA"/>
</dbReference>
<dbReference type="AlphaFoldDB" id="A0A9Q1GS20"/>
<organism evidence="1 2">
    <name type="scientific">Carnegiea gigantea</name>
    <dbReference type="NCBI Taxonomy" id="171969"/>
    <lineage>
        <taxon>Eukaryota</taxon>
        <taxon>Viridiplantae</taxon>
        <taxon>Streptophyta</taxon>
        <taxon>Embryophyta</taxon>
        <taxon>Tracheophyta</taxon>
        <taxon>Spermatophyta</taxon>
        <taxon>Magnoliopsida</taxon>
        <taxon>eudicotyledons</taxon>
        <taxon>Gunneridae</taxon>
        <taxon>Pentapetalae</taxon>
        <taxon>Caryophyllales</taxon>
        <taxon>Cactineae</taxon>
        <taxon>Cactaceae</taxon>
        <taxon>Cactoideae</taxon>
        <taxon>Echinocereeae</taxon>
        <taxon>Carnegiea</taxon>
    </lineage>
</organism>
<dbReference type="Pfam" id="PF00560">
    <property type="entry name" value="LRR_1"/>
    <property type="match status" value="1"/>
</dbReference>
<protein>
    <submittedName>
        <fullName evidence="1">Uncharacterized protein</fullName>
    </submittedName>
</protein>
<sequence length="323" mass="36778">MHFQCFWECKASYELAEKLRYCCYNYSELQLLLKVKASLVGPTGSSLEDWKLSSSLIGHCLFSGFSRDQSSNVASMNISFVPLFEAVQKSEHLILYAVNLTGPLPFEIANLESLKIQNISTTTIIRDFALNMTSRMTKLEVLGAYNNNFSCPVPRFVNLNQLEYLNLGGNYFSGKIPSFHSKLQRLENRSLAASTLLQEESLSTWTTDFSAILWPYENYPFDFWPTKLLEDLHSQENNLSAGQDCEATILTLTFLKILGRLEPFECLISLTIKSAVPFQGSSVYFSRTGKLDIARMSKNRLELSKWNSLSWDVELATDRYHRA</sequence>
<evidence type="ECO:0000313" key="1">
    <source>
        <dbReference type="EMBL" id="KAJ8425605.1"/>
    </source>
</evidence>
<dbReference type="InterPro" id="IPR001611">
    <property type="entry name" value="Leu-rich_rpt"/>
</dbReference>
<dbReference type="PANTHER" id="PTHR48065">
    <property type="entry name" value="OS10G0469600 PROTEIN"/>
    <property type="match status" value="1"/>
</dbReference>
<keyword evidence="2" id="KW-1185">Reference proteome</keyword>